<evidence type="ECO:0000256" key="4">
    <source>
        <dbReference type="ARBA" id="ARBA00023163"/>
    </source>
</evidence>
<protein>
    <recommendedName>
        <fullName evidence="7">MADS-box domain-containing protein</fullName>
    </recommendedName>
</protein>
<dbReference type="SMART" id="SM00432">
    <property type="entry name" value="MADS"/>
    <property type="match status" value="1"/>
</dbReference>
<sequence>MARKKVNLAWIANDSTRRVTFKKRRKGLIKKVSELSTLCDVKACIVVYGPKEPEPVAWPSAPEARRVLAQFRGMPEMEQSKKMMNQEGFLRQRIAKLREQLGKQERENRELESSLLLRQGLAGKNVPADSIEEATSLCWSIDTKLKLVYERMAQLTMPSLPLPLPQQQQHRNGAVFVRENSTPMEAIEREKWLLETTLPQSAAEQDHLLLGNGGEEFIPASYCSNPWLDPYFVFN</sequence>
<dbReference type="PRINTS" id="PR00404">
    <property type="entry name" value="MADSDOMAIN"/>
</dbReference>
<reference evidence="8 9" key="1">
    <citation type="submission" date="2023-10" db="EMBL/GenBank/DDBJ databases">
        <title>Chromosome-scale genome assembly provides insights into flower coloration mechanisms of Canna indica.</title>
        <authorList>
            <person name="Li C."/>
        </authorList>
    </citation>
    <scope>NUCLEOTIDE SEQUENCE [LARGE SCALE GENOMIC DNA]</scope>
    <source>
        <tissue evidence="8">Flower</tissue>
    </source>
</reference>
<keyword evidence="9" id="KW-1185">Reference proteome</keyword>
<gene>
    <name evidence="8" type="ORF">Cni_G15439</name>
</gene>
<dbReference type="GO" id="GO:0046983">
    <property type="term" value="F:protein dimerization activity"/>
    <property type="evidence" value="ECO:0007669"/>
    <property type="project" value="InterPro"/>
</dbReference>
<feature type="coiled-coil region" evidence="6">
    <location>
        <begin position="87"/>
        <end position="114"/>
    </location>
</feature>
<dbReference type="PANTHER" id="PTHR48019">
    <property type="entry name" value="SERUM RESPONSE FACTOR HOMOLOG"/>
    <property type="match status" value="1"/>
</dbReference>
<evidence type="ECO:0000256" key="5">
    <source>
        <dbReference type="ARBA" id="ARBA00023242"/>
    </source>
</evidence>
<dbReference type="InterPro" id="IPR002100">
    <property type="entry name" value="TF_MADSbox"/>
</dbReference>
<evidence type="ECO:0000259" key="7">
    <source>
        <dbReference type="PROSITE" id="PS50066"/>
    </source>
</evidence>
<dbReference type="GO" id="GO:0000981">
    <property type="term" value="F:DNA-binding transcription factor activity, RNA polymerase II-specific"/>
    <property type="evidence" value="ECO:0007669"/>
    <property type="project" value="InterPro"/>
</dbReference>
<proteinExistence type="predicted"/>
<dbReference type="PROSITE" id="PS50066">
    <property type="entry name" value="MADS_BOX_2"/>
    <property type="match status" value="1"/>
</dbReference>
<feature type="domain" description="MADS-box" evidence="7">
    <location>
        <begin position="1"/>
        <end position="51"/>
    </location>
</feature>
<accession>A0AAQ3QFR0</accession>
<keyword evidence="4" id="KW-0804">Transcription</keyword>
<dbReference type="SUPFAM" id="SSF55455">
    <property type="entry name" value="SRF-like"/>
    <property type="match status" value="1"/>
</dbReference>
<dbReference type="GO" id="GO:0045944">
    <property type="term" value="P:positive regulation of transcription by RNA polymerase II"/>
    <property type="evidence" value="ECO:0007669"/>
    <property type="project" value="InterPro"/>
</dbReference>
<comment type="subcellular location">
    <subcellularLocation>
        <location evidence="1">Nucleus</location>
    </subcellularLocation>
</comment>
<dbReference type="Pfam" id="PF00319">
    <property type="entry name" value="SRF-TF"/>
    <property type="match status" value="1"/>
</dbReference>
<evidence type="ECO:0000256" key="2">
    <source>
        <dbReference type="ARBA" id="ARBA00023015"/>
    </source>
</evidence>
<dbReference type="InterPro" id="IPR033897">
    <property type="entry name" value="SRF-like_MADS-box"/>
</dbReference>
<dbReference type="EMBL" id="CP136894">
    <property type="protein sequence ID" value="WOL06705.1"/>
    <property type="molecule type" value="Genomic_DNA"/>
</dbReference>
<dbReference type="Gene3D" id="3.40.1810.10">
    <property type="entry name" value="Transcription factor, MADS-box"/>
    <property type="match status" value="1"/>
</dbReference>
<name>A0AAQ3QFR0_9LILI</name>
<evidence type="ECO:0000313" key="8">
    <source>
        <dbReference type="EMBL" id="WOL06705.1"/>
    </source>
</evidence>
<evidence type="ECO:0000313" key="9">
    <source>
        <dbReference type="Proteomes" id="UP001327560"/>
    </source>
</evidence>
<keyword evidence="2" id="KW-0805">Transcription regulation</keyword>
<dbReference type="InterPro" id="IPR050142">
    <property type="entry name" value="MADS-box/MEF2_TF"/>
</dbReference>
<dbReference type="InterPro" id="IPR036879">
    <property type="entry name" value="TF_MADSbox_sf"/>
</dbReference>
<keyword evidence="6" id="KW-0175">Coiled coil</keyword>
<evidence type="ECO:0000256" key="3">
    <source>
        <dbReference type="ARBA" id="ARBA00023125"/>
    </source>
</evidence>
<organism evidence="8 9">
    <name type="scientific">Canna indica</name>
    <name type="common">Indian-shot</name>
    <dbReference type="NCBI Taxonomy" id="4628"/>
    <lineage>
        <taxon>Eukaryota</taxon>
        <taxon>Viridiplantae</taxon>
        <taxon>Streptophyta</taxon>
        <taxon>Embryophyta</taxon>
        <taxon>Tracheophyta</taxon>
        <taxon>Spermatophyta</taxon>
        <taxon>Magnoliopsida</taxon>
        <taxon>Liliopsida</taxon>
        <taxon>Zingiberales</taxon>
        <taxon>Cannaceae</taxon>
        <taxon>Canna</taxon>
    </lineage>
</organism>
<dbReference type="GO" id="GO:0005634">
    <property type="term" value="C:nucleus"/>
    <property type="evidence" value="ECO:0007669"/>
    <property type="project" value="UniProtKB-SubCell"/>
</dbReference>
<dbReference type="FunFam" id="3.40.1810.10:FF:000024">
    <property type="entry name" value="Agamous-like MADS-box protein AGL80"/>
    <property type="match status" value="1"/>
</dbReference>
<dbReference type="Proteomes" id="UP001327560">
    <property type="component" value="Chromosome 5"/>
</dbReference>
<keyword evidence="5" id="KW-0539">Nucleus</keyword>
<keyword evidence="3" id="KW-0238">DNA-binding</keyword>
<dbReference type="CDD" id="cd00266">
    <property type="entry name" value="MADS_SRF_like"/>
    <property type="match status" value="1"/>
</dbReference>
<evidence type="ECO:0000256" key="6">
    <source>
        <dbReference type="SAM" id="Coils"/>
    </source>
</evidence>
<evidence type="ECO:0000256" key="1">
    <source>
        <dbReference type="ARBA" id="ARBA00004123"/>
    </source>
</evidence>
<dbReference type="AlphaFoldDB" id="A0AAQ3QFR0"/>
<dbReference type="GO" id="GO:0000987">
    <property type="term" value="F:cis-regulatory region sequence-specific DNA binding"/>
    <property type="evidence" value="ECO:0007669"/>
    <property type="project" value="InterPro"/>
</dbReference>